<dbReference type="EMBL" id="JAZEIP010000002">
    <property type="protein sequence ID" value="MEE4038844.1"/>
    <property type="molecule type" value="Genomic_DNA"/>
</dbReference>
<evidence type="ECO:0000313" key="2">
    <source>
        <dbReference type="Proteomes" id="UP001343600"/>
    </source>
</evidence>
<dbReference type="Pfam" id="PF24806">
    <property type="entry name" value="DUF7706"/>
    <property type="match status" value="1"/>
</dbReference>
<keyword evidence="2" id="KW-1185">Reference proteome</keyword>
<evidence type="ECO:0000313" key="1">
    <source>
        <dbReference type="EMBL" id="MEE4038844.1"/>
    </source>
</evidence>
<name>A0ABU7N372_PSEVI</name>
<comment type="caution">
    <text evidence="1">The sequence shown here is derived from an EMBL/GenBank/DDBJ whole genome shotgun (WGS) entry which is preliminary data.</text>
</comment>
<dbReference type="InterPro" id="IPR056123">
    <property type="entry name" value="DUF7706"/>
</dbReference>
<organism evidence="1 2">
    <name type="scientific">Pseudomonas viridiflava</name>
    <name type="common">Phytomonas viridiflava</name>
    <dbReference type="NCBI Taxonomy" id="33069"/>
    <lineage>
        <taxon>Bacteria</taxon>
        <taxon>Pseudomonadati</taxon>
        <taxon>Pseudomonadota</taxon>
        <taxon>Gammaproteobacteria</taxon>
        <taxon>Pseudomonadales</taxon>
        <taxon>Pseudomonadaceae</taxon>
        <taxon>Pseudomonas</taxon>
    </lineage>
</organism>
<proteinExistence type="predicted"/>
<gene>
    <name evidence="1" type="ORF">V2I87_01945</name>
</gene>
<accession>A0ABU7N372</accession>
<dbReference type="RefSeq" id="WP_330512513.1">
    <property type="nucleotide sequence ID" value="NZ_JAZEIH010000002.1"/>
</dbReference>
<protein>
    <submittedName>
        <fullName evidence="1">Uncharacterized protein</fullName>
    </submittedName>
</protein>
<dbReference type="Proteomes" id="UP001343600">
    <property type="component" value="Unassembled WGS sequence"/>
</dbReference>
<reference evidence="1 2" key="1">
    <citation type="submission" date="2024-01" db="EMBL/GenBank/DDBJ databases">
        <title>Characterization of Pseudomonas viridiflava in Georgia, USA.</title>
        <authorList>
            <person name="Zhao M."/>
            <person name="Dutta B."/>
        </authorList>
    </citation>
    <scope>NUCLEOTIDE SEQUENCE [LARGE SCALE GENOMIC DNA]</scope>
    <source>
        <strain evidence="1 2">21GA0539</strain>
    </source>
</reference>
<sequence>MSQLTQYTDVTVSFDIDGRQADTELSHAETMALAQLFKRLNWSEVRGCASSDAEVYVIRAAVGKLQDALARGGYAPR</sequence>